<evidence type="ECO:0000313" key="2">
    <source>
        <dbReference type="EMBL" id="SVC76497.1"/>
    </source>
</evidence>
<name>A0A382PUF9_9ZZZZ</name>
<keyword evidence="1" id="KW-0472">Membrane</keyword>
<keyword evidence="1" id="KW-1133">Transmembrane helix</keyword>
<proteinExistence type="predicted"/>
<feature type="transmembrane region" description="Helical" evidence="1">
    <location>
        <begin position="90"/>
        <end position="111"/>
    </location>
</feature>
<accession>A0A382PUF9</accession>
<sequence>MLTVLGSLLGFAGSAVPSVIDYFKGKEEQKQKTEELKLQLEAKKQGVDLDIKLFEAKKDFDEQKMLLAHDTALGTQKGFINSLRAFVRPFITYVFFLTFIGVKVTLVYQAIKNGSDLNATLEVVWDDQTEALFAAIISFWFGSRAMPKIKQLNK</sequence>
<keyword evidence="1" id="KW-0812">Transmembrane</keyword>
<organism evidence="2">
    <name type="scientific">marine metagenome</name>
    <dbReference type="NCBI Taxonomy" id="408172"/>
    <lineage>
        <taxon>unclassified sequences</taxon>
        <taxon>metagenomes</taxon>
        <taxon>ecological metagenomes</taxon>
    </lineage>
</organism>
<protein>
    <submittedName>
        <fullName evidence="2">Uncharacterized protein</fullName>
    </submittedName>
</protein>
<evidence type="ECO:0000256" key="1">
    <source>
        <dbReference type="SAM" id="Phobius"/>
    </source>
</evidence>
<dbReference type="AlphaFoldDB" id="A0A382PUF9"/>
<reference evidence="2" key="1">
    <citation type="submission" date="2018-05" db="EMBL/GenBank/DDBJ databases">
        <authorList>
            <person name="Lanie J.A."/>
            <person name="Ng W.-L."/>
            <person name="Kazmierczak K.M."/>
            <person name="Andrzejewski T.M."/>
            <person name="Davidsen T.M."/>
            <person name="Wayne K.J."/>
            <person name="Tettelin H."/>
            <person name="Glass J.I."/>
            <person name="Rusch D."/>
            <person name="Podicherti R."/>
            <person name="Tsui H.-C.T."/>
            <person name="Winkler M.E."/>
        </authorList>
    </citation>
    <scope>NUCLEOTIDE SEQUENCE</scope>
</reference>
<dbReference type="EMBL" id="UINC01109584">
    <property type="protein sequence ID" value="SVC76497.1"/>
    <property type="molecule type" value="Genomic_DNA"/>
</dbReference>
<gene>
    <name evidence="2" type="ORF">METZ01_LOCUS329351</name>
</gene>